<accession>A0A1B7XCE0</accession>
<dbReference type="STRING" id="1560234.SP90_09350"/>
<keyword evidence="2" id="KW-1185">Reference proteome</keyword>
<comment type="caution">
    <text evidence="1">The sequence shown here is derived from an EMBL/GenBank/DDBJ whole genome shotgun (WGS) entry which is preliminary data.</text>
</comment>
<dbReference type="EMBL" id="JXMS01000014">
    <property type="protein sequence ID" value="OBQ51578.1"/>
    <property type="molecule type" value="Genomic_DNA"/>
</dbReference>
<reference evidence="1 2" key="1">
    <citation type="submission" date="2015-01" db="EMBL/GenBank/DDBJ databases">
        <title>Desulfovibrio sp. JC271 draft genome sequence.</title>
        <authorList>
            <person name="Shivani Y."/>
            <person name="Subhash Y."/>
            <person name="Sasikala C."/>
            <person name="Ramana C.V."/>
        </authorList>
    </citation>
    <scope>NUCLEOTIDE SEQUENCE [LARGE SCALE GENOMIC DNA]</scope>
    <source>
        <strain evidence="1 2">JC271</strain>
    </source>
</reference>
<dbReference type="OrthoDB" id="5464693at2"/>
<gene>
    <name evidence="1" type="ORF">SP90_09350</name>
</gene>
<dbReference type="RefSeq" id="WP_066854898.1">
    <property type="nucleotide sequence ID" value="NZ_JXMS01000014.1"/>
</dbReference>
<name>A0A1B7XCE0_9BACT</name>
<evidence type="ECO:0000313" key="2">
    <source>
        <dbReference type="Proteomes" id="UP000091979"/>
    </source>
</evidence>
<proteinExistence type="predicted"/>
<dbReference type="PATRIC" id="fig|1560234.3.peg.700"/>
<sequence length="308" mass="35430">MQSTIKQVHSIICDWLQSGQEFTADVKEYAETILGVCSFSELEAIFSDMDNPDVEPFFEFILFPDTVLRHTLEPLLTTPFTTSETERLTSLLIEEAPSVLIYRDNDSLQLPVPEWMWSDFVSRLYFCNSVVPLLRQSAPEIFKSLPVSVPSCIRASNLPESAATHTALTLFLTSIPRHDPLFSNLLSIWITTLTSLPCMLEYEEATVFQHVETFRRRLYKAIFDAAEFSRKLQRFNMETLMLSGDVPPAINVDEARMQIRLIDRLSIALFTKNVGAIEELEDRTWGDYTDYRNDLPLLPHNEEFRPHP</sequence>
<dbReference type="Proteomes" id="UP000091979">
    <property type="component" value="Unassembled WGS sequence"/>
</dbReference>
<organism evidence="1 2">
    <name type="scientific">Halodesulfovibrio spirochaetisodalis</name>
    <dbReference type="NCBI Taxonomy" id="1560234"/>
    <lineage>
        <taxon>Bacteria</taxon>
        <taxon>Pseudomonadati</taxon>
        <taxon>Thermodesulfobacteriota</taxon>
        <taxon>Desulfovibrionia</taxon>
        <taxon>Desulfovibrionales</taxon>
        <taxon>Desulfovibrionaceae</taxon>
        <taxon>Halodesulfovibrio</taxon>
    </lineage>
</organism>
<dbReference type="AlphaFoldDB" id="A0A1B7XCE0"/>
<protein>
    <submittedName>
        <fullName evidence="1">Uncharacterized protein</fullName>
    </submittedName>
</protein>
<evidence type="ECO:0000313" key="1">
    <source>
        <dbReference type="EMBL" id="OBQ51578.1"/>
    </source>
</evidence>